<dbReference type="RefSeq" id="WP_146511344.1">
    <property type="nucleotide sequence ID" value="NZ_SIHI01000019.1"/>
</dbReference>
<name>A0A5C5WEG5_9PLAN</name>
<dbReference type="Proteomes" id="UP000317243">
    <property type="component" value="Unassembled WGS sequence"/>
</dbReference>
<evidence type="ECO:0008006" key="3">
    <source>
        <dbReference type="Google" id="ProtNLM"/>
    </source>
</evidence>
<reference evidence="1 2" key="1">
    <citation type="submission" date="2019-02" db="EMBL/GenBank/DDBJ databases">
        <title>Deep-cultivation of Planctomycetes and their phenomic and genomic characterization uncovers novel biology.</title>
        <authorList>
            <person name="Wiegand S."/>
            <person name="Jogler M."/>
            <person name="Boedeker C."/>
            <person name="Pinto D."/>
            <person name="Vollmers J."/>
            <person name="Rivas-Marin E."/>
            <person name="Kohn T."/>
            <person name="Peeters S.H."/>
            <person name="Heuer A."/>
            <person name="Rast P."/>
            <person name="Oberbeckmann S."/>
            <person name="Bunk B."/>
            <person name="Jeske O."/>
            <person name="Meyerdierks A."/>
            <person name="Storesund J.E."/>
            <person name="Kallscheuer N."/>
            <person name="Luecker S."/>
            <person name="Lage O.M."/>
            <person name="Pohl T."/>
            <person name="Merkel B.J."/>
            <person name="Hornburger P."/>
            <person name="Mueller R.-W."/>
            <person name="Bruemmer F."/>
            <person name="Labrenz M."/>
            <person name="Spormann A.M."/>
            <person name="Op Den Camp H."/>
            <person name="Overmann J."/>
            <person name="Amann R."/>
            <person name="Jetten M.S.M."/>
            <person name="Mascher T."/>
            <person name="Medema M.H."/>
            <person name="Devos D.P."/>
            <person name="Kaster A.-K."/>
            <person name="Ovreas L."/>
            <person name="Rohde M."/>
            <person name="Galperin M.Y."/>
            <person name="Jogler C."/>
        </authorList>
    </citation>
    <scope>NUCLEOTIDE SEQUENCE [LARGE SCALE GENOMIC DNA]</scope>
    <source>
        <strain evidence="1 2">KOR42</strain>
    </source>
</reference>
<gene>
    <name evidence="1" type="ORF">KOR42_39260</name>
</gene>
<proteinExistence type="predicted"/>
<accession>A0A5C5WEG5</accession>
<evidence type="ECO:0000313" key="1">
    <source>
        <dbReference type="EMBL" id="TWT49010.1"/>
    </source>
</evidence>
<dbReference type="AlphaFoldDB" id="A0A5C5WEG5"/>
<comment type="caution">
    <text evidence="1">The sequence shown here is derived from an EMBL/GenBank/DDBJ whole genome shotgun (WGS) entry which is preliminary data.</text>
</comment>
<keyword evidence="2" id="KW-1185">Reference proteome</keyword>
<evidence type="ECO:0000313" key="2">
    <source>
        <dbReference type="Proteomes" id="UP000317243"/>
    </source>
</evidence>
<protein>
    <recommendedName>
        <fullName evidence="3">Fibronectin type-III domain-containing protein</fullName>
    </recommendedName>
</protein>
<sequence>MQRASHRSPPIFSDRPFAGQGVSVYLGTSLPLITRPQRMVHGSPLAVGDHPYSAESIARTTRVGSESGDSGELVEVEVDASAYASQTLWIDVRHFKDRVENSDPHPQQLLLDGSGDPVSEILGEAISLGYVALAGGIIEVSFRWIPSAYGLTVETFELRRVSGPTSPAAVSITANSSALYQIESEALDDSATYSLEVVAISGSTERVLFTLASVQADASGPPIPSPITTEVV</sequence>
<organism evidence="1 2">
    <name type="scientific">Thalassoglobus neptunius</name>
    <dbReference type="NCBI Taxonomy" id="1938619"/>
    <lineage>
        <taxon>Bacteria</taxon>
        <taxon>Pseudomonadati</taxon>
        <taxon>Planctomycetota</taxon>
        <taxon>Planctomycetia</taxon>
        <taxon>Planctomycetales</taxon>
        <taxon>Planctomycetaceae</taxon>
        <taxon>Thalassoglobus</taxon>
    </lineage>
</organism>
<dbReference type="EMBL" id="SIHI01000019">
    <property type="protein sequence ID" value="TWT49010.1"/>
    <property type="molecule type" value="Genomic_DNA"/>
</dbReference>